<dbReference type="InterPro" id="IPR007387">
    <property type="entry name" value="TRAP_DctQ"/>
</dbReference>
<organism evidence="11 12">
    <name type="scientific">Thalassospira xianhensis MCCC 1A02616</name>
    <dbReference type="NCBI Taxonomy" id="1177929"/>
    <lineage>
        <taxon>Bacteria</taxon>
        <taxon>Pseudomonadati</taxon>
        <taxon>Pseudomonadota</taxon>
        <taxon>Alphaproteobacteria</taxon>
        <taxon>Rhodospirillales</taxon>
        <taxon>Thalassospiraceae</taxon>
        <taxon>Thalassospira</taxon>
    </lineage>
</organism>
<protein>
    <recommendedName>
        <fullName evidence="9">TRAP transporter small permease protein</fullName>
    </recommendedName>
</protein>
<keyword evidence="6 9" id="KW-1133">Transmembrane helix</keyword>
<name>A0A367U7C0_9PROT</name>
<evidence type="ECO:0000256" key="4">
    <source>
        <dbReference type="ARBA" id="ARBA00022519"/>
    </source>
</evidence>
<feature type="domain" description="Tripartite ATP-independent periplasmic transporters DctQ component" evidence="10">
    <location>
        <begin position="29"/>
        <end position="159"/>
    </location>
</feature>
<evidence type="ECO:0000256" key="5">
    <source>
        <dbReference type="ARBA" id="ARBA00022692"/>
    </source>
</evidence>
<dbReference type="RefSeq" id="WP_114123478.1">
    <property type="nucleotide sequence ID" value="NZ_JPWA01000035.1"/>
</dbReference>
<evidence type="ECO:0000259" key="10">
    <source>
        <dbReference type="Pfam" id="PF04290"/>
    </source>
</evidence>
<keyword evidence="2 9" id="KW-0813">Transport</keyword>
<keyword evidence="7 9" id="KW-0472">Membrane</keyword>
<keyword evidence="5 9" id="KW-0812">Transmembrane</keyword>
<comment type="subunit">
    <text evidence="9">The complex comprises the extracytoplasmic solute receptor protein and the two transmembrane proteins.</text>
</comment>
<evidence type="ECO:0000313" key="11">
    <source>
        <dbReference type="EMBL" id="RCK04197.1"/>
    </source>
</evidence>
<dbReference type="InterPro" id="IPR055348">
    <property type="entry name" value="DctQ"/>
</dbReference>
<dbReference type="PANTHER" id="PTHR35011">
    <property type="entry name" value="2,3-DIKETO-L-GULONATE TRAP TRANSPORTER SMALL PERMEASE PROTEIN YIAM"/>
    <property type="match status" value="1"/>
</dbReference>
<evidence type="ECO:0000256" key="9">
    <source>
        <dbReference type="RuleBase" id="RU369079"/>
    </source>
</evidence>
<dbReference type="Pfam" id="PF04290">
    <property type="entry name" value="DctQ"/>
    <property type="match status" value="1"/>
</dbReference>
<evidence type="ECO:0000256" key="3">
    <source>
        <dbReference type="ARBA" id="ARBA00022475"/>
    </source>
</evidence>
<keyword evidence="4 9" id="KW-0997">Cell inner membrane</keyword>
<comment type="similarity">
    <text evidence="8 9">Belongs to the TRAP transporter small permease family.</text>
</comment>
<feature type="transmembrane region" description="Helical" evidence="9">
    <location>
        <begin position="143"/>
        <end position="165"/>
    </location>
</feature>
<evidence type="ECO:0000313" key="12">
    <source>
        <dbReference type="Proteomes" id="UP000252419"/>
    </source>
</evidence>
<evidence type="ECO:0000256" key="2">
    <source>
        <dbReference type="ARBA" id="ARBA00022448"/>
    </source>
</evidence>
<dbReference type="PANTHER" id="PTHR35011:SF4">
    <property type="entry name" value="SLL1102 PROTEIN"/>
    <property type="match status" value="1"/>
</dbReference>
<dbReference type="GO" id="GO:0022857">
    <property type="term" value="F:transmembrane transporter activity"/>
    <property type="evidence" value="ECO:0007669"/>
    <property type="project" value="UniProtKB-UniRule"/>
</dbReference>
<accession>A0A367U7C0</accession>
<evidence type="ECO:0000256" key="1">
    <source>
        <dbReference type="ARBA" id="ARBA00004429"/>
    </source>
</evidence>
<gene>
    <name evidence="11" type="ORF">TH5_21220</name>
</gene>
<reference evidence="11 12" key="1">
    <citation type="submission" date="2014-07" db="EMBL/GenBank/DDBJ databases">
        <title>Draft genome sequence of Thalassospira xianhensis P-4 (MCCC 1A02616).</title>
        <authorList>
            <person name="Lai Q."/>
            <person name="Shao Z."/>
        </authorList>
    </citation>
    <scope>NUCLEOTIDE SEQUENCE [LARGE SCALE GENOMIC DNA]</scope>
    <source>
        <strain evidence="11 12">MCCC 1A02616</strain>
    </source>
</reference>
<keyword evidence="3" id="KW-1003">Cell membrane</keyword>
<sequence>MEALLKLSDGIDAFVSRIGKWAALLAVPLMLTIMYDVIQRKFGGQGSIKLQELEWHLHTGLFMLCFGFAYIRDAHVRIELIRDNLRPRTRAIIEMIGAIICILPFCALVLYFGFDFVLRSYENHEVSAATTGLTHRWVIKSTIPVGFGLLAMAGLSVFLKCYVFVFGPSNLRNRAGYYVGTHHADLGDAAAKLED</sequence>
<evidence type="ECO:0000256" key="6">
    <source>
        <dbReference type="ARBA" id="ARBA00022989"/>
    </source>
</evidence>
<evidence type="ECO:0000256" key="8">
    <source>
        <dbReference type="ARBA" id="ARBA00038436"/>
    </source>
</evidence>
<dbReference type="AlphaFoldDB" id="A0A367U7C0"/>
<comment type="function">
    <text evidence="9">Part of the tripartite ATP-independent periplasmic (TRAP) transport system.</text>
</comment>
<keyword evidence="12" id="KW-1185">Reference proteome</keyword>
<comment type="subcellular location">
    <subcellularLocation>
        <location evidence="1 9">Cell inner membrane</location>
        <topology evidence="1 9">Multi-pass membrane protein</topology>
    </subcellularLocation>
</comment>
<dbReference type="EMBL" id="JPWA01000035">
    <property type="protein sequence ID" value="RCK04197.1"/>
    <property type="molecule type" value="Genomic_DNA"/>
</dbReference>
<feature type="transmembrane region" description="Helical" evidence="9">
    <location>
        <begin position="92"/>
        <end position="114"/>
    </location>
</feature>
<feature type="transmembrane region" description="Helical" evidence="9">
    <location>
        <begin position="21"/>
        <end position="38"/>
    </location>
</feature>
<dbReference type="Proteomes" id="UP000252419">
    <property type="component" value="Unassembled WGS sequence"/>
</dbReference>
<evidence type="ECO:0000256" key="7">
    <source>
        <dbReference type="ARBA" id="ARBA00023136"/>
    </source>
</evidence>
<dbReference type="GO" id="GO:0005886">
    <property type="term" value="C:plasma membrane"/>
    <property type="evidence" value="ECO:0007669"/>
    <property type="project" value="UniProtKB-SubCell"/>
</dbReference>
<comment type="caution">
    <text evidence="11">The sequence shown here is derived from an EMBL/GenBank/DDBJ whole genome shotgun (WGS) entry which is preliminary data.</text>
</comment>
<proteinExistence type="inferred from homology"/>
<feature type="transmembrane region" description="Helical" evidence="9">
    <location>
        <begin position="53"/>
        <end position="71"/>
    </location>
</feature>